<organism evidence="3 4">
    <name type="scientific">Triparma strigata</name>
    <dbReference type="NCBI Taxonomy" id="1606541"/>
    <lineage>
        <taxon>Eukaryota</taxon>
        <taxon>Sar</taxon>
        <taxon>Stramenopiles</taxon>
        <taxon>Ochrophyta</taxon>
        <taxon>Bolidophyceae</taxon>
        <taxon>Parmales</taxon>
        <taxon>Triparmaceae</taxon>
        <taxon>Triparma</taxon>
    </lineage>
</organism>
<keyword evidence="2" id="KW-0472">Membrane</keyword>
<keyword evidence="4" id="KW-1185">Reference proteome</keyword>
<feature type="region of interest" description="Disordered" evidence="1">
    <location>
        <begin position="149"/>
        <end position="215"/>
    </location>
</feature>
<feature type="transmembrane region" description="Helical" evidence="2">
    <location>
        <begin position="30"/>
        <end position="47"/>
    </location>
</feature>
<dbReference type="EMBL" id="BRXY01000555">
    <property type="protein sequence ID" value="GMH99744.1"/>
    <property type="molecule type" value="Genomic_DNA"/>
</dbReference>
<evidence type="ECO:0000313" key="4">
    <source>
        <dbReference type="Proteomes" id="UP001165085"/>
    </source>
</evidence>
<reference evidence="4" key="1">
    <citation type="journal article" date="2023" name="Commun. Biol.">
        <title>Genome analysis of Parmales, the sister group of diatoms, reveals the evolutionary specialization of diatoms from phago-mixotrophs to photoautotrophs.</title>
        <authorList>
            <person name="Ban H."/>
            <person name="Sato S."/>
            <person name="Yoshikawa S."/>
            <person name="Yamada K."/>
            <person name="Nakamura Y."/>
            <person name="Ichinomiya M."/>
            <person name="Sato N."/>
            <person name="Blanc-Mathieu R."/>
            <person name="Endo H."/>
            <person name="Kuwata A."/>
            <person name="Ogata H."/>
        </authorList>
    </citation>
    <scope>NUCLEOTIDE SEQUENCE [LARGE SCALE GENOMIC DNA]</scope>
    <source>
        <strain evidence="4">NIES 3701</strain>
    </source>
</reference>
<sequence>MSMVMCLGATRMYCKKSPFISDFLDVFAEVSMWQLFFTMFAALAIRVNLDGERLQDKGYFDVFLTVLQFMPMIVCALITYMNKDQLGDEVKKDKKDIKESFGRAISGGDEGGAFGALARAPVNPLILGGESPGDVEMGSLGKMASIALSDNEGPKRQSSKPAPTVRGSKAPVNVAGGDPKRQSSKPAPTVRGSTVPSSKAAQPPPSPSSSMSELAAASELYDKQVKLVNLKSADLNTRTGTVLSTPISSTGRLQVKLDPISSEPERIISVKLDNIEQMDAAAG</sequence>
<name>A0A9W7C5V1_9STRA</name>
<evidence type="ECO:0000313" key="3">
    <source>
        <dbReference type="EMBL" id="GMH99744.1"/>
    </source>
</evidence>
<feature type="transmembrane region" description="Helical" evidence="2">
    <location>
        <begin position="59"/>
        <end position="81"/>
    </location>
</feature>
<dbReference type="Proteomes" id="UP001165085">
    <property type="component" value="Unassembled WGS sequence"/>
</dbReference>
<dbReference type="AlphaFoldDB" id="A0A9W7C5V1"/>
<evidence type="ECO:0000256" key="1">
    <source>
        <dbReference type="SAM" id="MobiDB-lite"/>
    </source>
</evidence>
<evidence type="ECO:0000256" key="2">
    <source>
        <dbReference type="SAM" id="Phobius"/>
    </source>
</evidence>
<keyword evidence="2" id="KW-0812">Transmembrane</keyword>
<dbReference type="OrthoDB" id="200392at2759"/>
<proteinExistence type="predicted"/>
<accession>A0A9W7C5V1</accession>
<keyword evidence="2" id="KW-1133">Transmembrane helix</keyword>
<protein>
    <submittedName>
        <fullName evidence="3">Uncharacterized protein</fullName>
    </submittedName>
</protein>
<comment type="caution">
    <text evidence="3">The sequence shown here is derived from an EMBL/GenBank/DDBJ whole genome shotgun (WGS) entry which is preliminary data.</text>
</comment>
<gene>
    <name evidence="3" type="ORF">TrST_g6278</name>
</gene>